<keyword evidence="2" id="KW-1185">Reference proteome</keyword>
<dbReference type="Proteomes" id="UP000198649">
    <property type="component" value="Unassembled WGS sequence"/>
</dbReference>
<evidence type="ECO:0000313" key="2">
    <source>
        <dbReference type="Proteomes" id="UP000198649"/>
    </source>
</evidence>
<proteinExistence type="predicted"/>
<protein>
    <submittedName>
        <fullName evidence="1">Uncharacterized protein</fullName>
    </submittedName>
</protein>
<dbReference type="AlphaFoldDB" id="A0A1I3F2J6"/>
<gene>
    <name evidence="1" type="ORF">SAMN05216561_104195</name>
</gene>
<name>A0A1I3F2J6_9ACTN</name>
<reference evidence="1 2" key="1">
    <citation type="submission" date="2016-10" db="EMBL/GenBank/DDBJ databases">
        <authorList>
            <person name="de Groot N.N."/>
        </authorList>
    </citation>
    <scope>NUCLEOTIDE SEQUENCE [LARGE SCALE GENOMIC DNA]</scope>
    <source>
        <strain evidence="1 2">CGMCC 1.11156</strain>
    </source>
</reference>
<sequence length="240" mass="25394">MRFDEAVPYVGRPLAQTDMCVDPPSPPSAPYVWLGADVDPGTIDLGDGWSQETVEVNGSMLTVATDDAELREHILSTARGGEVCLSEVELRGTLDHAGGVNPSREPTTLRVCVYRREDASDTTPELAYAAELGPVALAACRRAMSEVAPPRDQCPTLDILEVEWVVLEQVADDGTVSDRDVVHMVCPGIDRDAGGLSGFETSPLTPAMTFPWAVGGIPAVVYGSSISVAGFADYFIGGLG</sequence>
<accession>A0A1I3F2J6</accession>
<dbReference type="EMBL" id="FOQG01000004">
    <property type="protein sequence ID" value="SFI05383.1"/>
    <property type="molecule type" value="Genomic_DNA"/>
</dbReference>
<evidence type="ECO:0000313" key="1">
    <source>
        <dbReference type="EMBL" id="SFI05383.1"/>
    </source>
</evidence>
<organism evidence="1 2">
    <name type="scientific">Nocardioides psychrotolerans</name>
    <dbReference type="NCBI Taxonomy" id="1005945"/>
    <lineage>
        <taxon>Bacteria</taxon>
        <taxon>Bacillati</taxon>
        <taxon>Actinomycetota</taxon>
        <taxon>Actinomycetes</taxon>
        <taxon>Propionibacteriales</taxon>
        <taxon>Nocardioidaceae</taxon>
        <taxon>Nocardioides</taxon>
    </lineage>
</organism>